<comment type="caution">
    <text evidence="2">The sequence shown here is derived from an EMBL/GenBank/DDBJ whole genome shotgun (WGS) entry which is preliminary data.</text>
</comment>
<accession>A0ABC8TFB8</accession>
<feature type="region of interest" description="Disordered" evidence="1">
    <location>
        <begin position="52"/>
        <end position="115"/>
    </location>
</feature>
<feature type="compositionally biased region" description="Basic and acidic residues" evidence="1">
    <location>
        <begin position="99"/>
        <end position="115"/>
    </location>
</feature>
<protein>
    <submittedName>
        <fullName evidence="2">Uncharacterized protein</fullName>
    </submittedName>
</protein>
<name>A0ABC8TFB8_9AQUA</name>
<proteinExistence type="predicted"/>
<reference evidence="2 3" key="1">
    <citation type="submission" date="2024-02" db="EMBL/GenBank/DDBJ databases">
        <authorList>
            <person name="Vignale AGUSTIN F."/>
            <person name="Sosa J E."/>
            <person name="Modenutti C."/>
        </authorList>
    </citation>
    <scope>NUCLEOTIDE SEQUENCE [LARGE SCALE GENOMIC DNA]</scope>
</reference>
<dbReference type="Proteomes" id="UP001642360">
    <property type="component" value="Unassembled WGS sequence"/>
</dbReference>
<feature type="compositionally biased region" description="Polar residues" evidence="1">
    <location>
        <begin position="75"/>
        <end position="94"/>
    </location>
</feature>
<keyword evidence="3" id="KW-1185">Reference proteome</keyword>
<feature type="region of interest" description="Disordered" evidence="1">
    <location>
        <begin position="1"/>
        <end position="26"/>
    </location>
</feature>
<feature type="compositionally biased region" description="Acidic residues" evidence="1">
    <location>
        <begin position="52"/>
        <end position="61"/>
    </location>
</feature>
<evidence type="ECO:0000313" key="3">
    <source>
        <dbReference type="Proteomes" id="UP001642360"/>
    </source>
</evidence>
<gene>
    <name evidence="2" type="ORF">ILEXP_LOCUS37400</name>
</gene>
<dbReference type="EMBL" id="CAUOFW020005002">
    <property type="protein sequence ID" value="CAK9168068.1"/>
    <property type="molecule type" value="Genomic_DNA"/>
</dbReference>
<dbReference type="AlphaFoldDB" id="A0ABC8TFB8"/>
<evidence type="ECO:0000256" key="1">
    <source>
        <dbReference type="SAM" id="MobiDB-lite"/>
    </source>
</evidence>
<evidence type="ECO:0000313" key="2">
    <source>
        <dbReference type="EMBL" id="CAK9168068.1"/>
    </source>
</evidence>
<sequence length="115" mass="13154">MGLYDRSRSHSPRHHHNYEEDSHGGATVLVEDVMSEIIATMIRVGDLEAEVQDAREDEAEALGEREQAESETKNETSNINNDSPSNGIEQNGEQSYDLYQEHHQPEHVEYRYTVL</sequence>
<feature type="compositionally biased region" description="Basic and acidic residues" evidence="1">
    <location>
        <begin position="62"/>
        <end position="74"/>
    </location>
</feature>
<organism evidence="2 3">
    <name type="scientific">Ilex paraguariensis</name>
    <name type="common">yerba mate</name>
    <dbReference type="NCBI Taxonomy" id="185542"/>
    <lineage>
        <taxon>Eukaryota</taxon>
        <taxon>Viridiplantae</taxon>
        <taxon>Streptophyta</taxon>
        <taxon>Embryophyta</taxon>
        <taxon>Tracheophyta</taxon>
        <taxon>Spermatophyta</taxon>
        <taxon>Magnoliopsida</taxon>
        <taxon>eudicotyledons</taxon>
        <taxon>Gunneridae</taxon>
        <taxon>Pentapetalae</taxon>
        <taxon>asterids</taxon>
        <taxon>campanulids</taxon>
        <taxon>Aquifoliales</taxon>
        <taxon>Aquifoliaceae</taxon>
        <taxon>Ilex</taxon>
    </lineage>
</organism>